<dbReference type="EMBL" id="CP036278">
    <property type="protein sequence ID" value="QDU57966.1"/>
    <property type="molecule type" value="Genomic_DNA"/>
</dbReference>
<dbReference type="Proteomes" id="UP000315750">
    <property type="component" value="Chromosome"/>
</dbReference>
<keyword evidence="4" id="KW-0862">Zinc</keyword>
<dbReference type="InterPro" id="IPR011650">
    <property type="entry name" value="Peptidase_M20_dimer"/>
</dbReference>
<sequence length="391" mass="42119">MPQPPQTCEELLARMIEFDTVVAYQSGREAPEKPLADYLAGLATEWGFRIRELPVDGAGPNLLIEHLVDEQAPWIMFDSHLDTVGTEGMSIPPFEPAIRDGRMYGRGACDTKGTGATMLWSLKQYAQSESQPNNIAVLLSVGEEHVQIGARAFVDQHLALLGWRPAAVVVGEPTRMNVLAATGGFIRWKMTTLGKACHSSQPDRGHNAIYDMARLITMLEDDYIAKIEATDPLVGRASAAGTVVSGGRQVNVIPSEATLTFDRRLVPGEIGETELTRVKELVAELIARRPGMQVDHHHFESAPPMAVVDGGAWSEAAVAALASVGITSKISGELFTTNGNHFAAAGIPTLVTGPGDIAQAHTVDEWIELEQIALGIKGYTALMQAEVPIRD</sequence>
<evidence type="ECO:0000259" key="6">
    <source>
        <dbReference type="Pfam" id="PF07687"/>
    </source>
</evidence>
<dbReference type="KEGG" id="amuc:Pan181_41900"/>
<dbReference type="InterPro" id="IPR050072">
    <property type="entry name" value="Peptidase_M20A"/>
</dbReference>
<protein>
    <submittedName>
        <fullName evidence="7">Putative succinyl-diaminopimelate desuccinylase</fullName>
        <ecNumber evidence="7">3.5.1.18</ecNumber>
    </submittedName>
</protein>
<evidence type="ECO:0000256" key="2">
    <source>
        <dbReference type="ARBA" id="ARBA00022723"/>
    </source>
</evidence>
<evidence type="ECO:0000313" key="8">
    <source>
        <dbReference type="Proteomes" id="UP000315750"/>
    </source>
</evidence>
<feature type="domain" description="Peptidase M20 dimerisation" evidence="6">
    <location>
        <begin position="182"/>
        <end position="285"/>
    </location>
</feature>
<dbReference type="Gene3D" id="3.30.70.360">
    <property type="match status" value="1"/>
</dbReference>
<keyword evidence="2" id="KW-0479">Metal-binding</keyword>
<keyword evidence="5" id="KW-0170">Cobalt</keyword>
<dbReference type="GO" id="GO:0006526">
    <property type="term" value="P:L-arginine biosynthetic process"/>
    <property type="evidence" value="ECO:0007669"/>
    <property type="project" value="TreeGrafter"/>
</dbReference>
<dbReference type="PANTHER" id="PTHR43808">
    <property type="entry name" value="ACETYLORNITHINE DEACETYLASE"/>
    <property type="match status" value="1"/>
</dbReference>
<reference evidence="7 8" key="1">
    <citation type="submission" date="2019-02" db="EMBL/GenBank/DDBJ databases">
        <title>Deep-cultivation of Planctomycetes and their phenomic and genomic characterization uncovers novel biology.</title>
        <authorList>
            <person name="Wiegand S."/>
            <person name="Jogler M."/>
            <person name="Boedeker C."/>
            <person name="Pinto D."/>
            <person name="Vollmers J."/>
            <person name="Rivas-Marin E."/>
            <person name="Kohn T."/>
            <person name="Peeters S.H."/>
            <person name="Heuer A."/>
            <person name="Rast P."/>
            <person name="Oberbeckmann S."/>
            <person name="Bunk B."/>
            <person name="Jeske O."/>
            <person name="Meyerdierks A."/>
            <person name="Storesund J.E."/>
            <person name="Kallscheuer N."/>
            <person name="Luecker S."/>
            <person name="Lage O.M."/>
            <person name="Pohl T."/>
            <person name="Merkel B.J."/>
            <person name="Hornburger P."/>
            <person name="Mueller R.-W."/>
            <person name="Bruemmer F."/>
            <person name="Labrenz M."/>
            <person name="Spormann A.M."/>
            <person name="Op den Camp H."/>
            <person name="Overmann J."/>
            <person name="Amann R."/>
            <person name="Jetten M.S.M."/>
            <person name="Mascher T."/>
            <person name="Medema M.H."/>
            <person name="Devos D.P."/>
            <person name="Kaster A.-K."/>
            <person name="Ovreas L."/>
            <person name="Rohde M."/>
            <person name="Galperin M.Y."/>
            <person name="Jogler C."/>
        </authorList>
    </citation>
    <scope>NUCLEOTIDE SEQUENCE [LARGE SCALE GENOMIC DNA]</scope>
    <source>
        <strain evidence="7 8">Pan181</strain>
    </source>
</reference>
<dbReference type="RefSeq" id="WP_145249443.1">
    <property type="nucleotide sequence ID" value="NZ_CP036278.1"/>
</dbReference>
<evidence type="ECO:0000256" key="1">
    <source>
        <dbReference type="ARBA" id="ARBA00001947"/>
    </source>
</evidence>
<organism evidence="7 8">
    <name type="scientific">Aeoliella mucimassa</name>
    <dbReference type="NCBI Taxonomy" id="2527972"/>
    <lineage>
        <taxon>Bacteria</taxon>
        <taxon>Pseudomonadati</taxon>
        <taxon>Planctomycetota</taxon>
        <taxon>Planctomycetia</taxon>
        <taxon>Pirellulales</taxon>
        <taxon>Lacipirellulaceae</taxon>
        <taxon>Aeoliella</taxon>
    </lineage>
</organism>
<dbReference type="SUPFAM" id="SSF53187">
    <property type="entry name" value="Zn-dependent exopeptidases"/>
    <property type="match status" value="1"/>
</dbReference>
<dbReference type="InterPro" id="IPR036264">
    <property type="entry name" value="Bact_exopeptidase_dim_dom"/>
</dbReference>
<accession>A0A518ATD1</accession>
<dbReference type="OrthoDB" id="9792335at2"/>
<proteinExistence type="predicted"/>
<dbReference type="GO" id="GO:0046872">
    <property type="term" value="F:metal ion binding"/>
    <property type="evidence" value="ECO:0007669"/>
    <property type="project" value="UniProtKB-KW"/>
</dbReference>
<dbReference type="PROSITE" id="PS00758">
    <property type="entry name" value="ARGE_DAPE_CPG2_1"/>
    <property type="match status" value="1"/>
</dbReference>
<dbReference type="GO" id="GO:0009014">
    <property type="term" value="F:succinyl-diaminopimelate desuccinylase activity"/>
    <property type="evidence" value="ECO:0007669"/>
    <property type="project" value="UniProtKB-EC"/>
</dbReference>
<dbReference type="Pfam" id="PF07687">
    <property type="entry name" value="M20_dimer"/>
    <property type="match status" value="1"/>
</dbReference>
<name>A0A518ATD1_9BACT</name>
<evidence type="ECO:0000313" key="7">
    <source>
        <dbReference type="EMBL" id="QDU57966.1"/>
    </source>
</evidence>
<evidence type="ECO:0000256" key="3">
    <source>
        <dbReference type="ARBA" id="ARBA00022801"/>
    </source>
</evidence>
<evidence type="ECO:0000256" key="5">
    <source>
        <dbReference type="ARBA" id="ARBA00023285"/>
    </source>
</evidence>
<keyword evidence="8" id="KW-1185">Reference proteome</keyword>
<dbReference type="InterPro" id="IPR001261">
    <property type="entry name" value="ArgE/DapE_CS"/>
</dbReference>
<dbReference type="GO" id="GO:0008777">
    <property type="term" value="F:acetylornithine deacetylase activity"/>
    <property type="evidence" value="ECO:0007669"/>
    <property type="project" value="TreeGrafter"/>
</dbReference>
<evidence type="ECO:0000256" key="4">
    <source>
        <dbReference type="ARBA" id="ARBA00022833"/>
    </source>
</evidence>
<dbReference type="AlphaFoldDB" id="A0A518ATD1"/>
<keyword evidence="3 7" id="KW-0378">Hydrolase</keyword>
<dbReference type="EC" id="3.5.1.18" evidence="7"/>
<dbReference type="Pfam" id="PF01546">
    <property type="entry name" value="Peptidase_M20"/>
    <property type="match status" value="1"/>
</dbReference>
<gene>
    <name evidence="7" type="primary">dapE</name>
    <name evidence="7" type="ORF">Pan181_41900</name>
</gene>
<dbReference type="InterPro" id="IPR002933">
    <property type="entry name" value="Peptidase_M20"/>
</dbReference>
<dbReference type="Gene3D" id="3.40.630.10">
    <property type="entry name" value="Zn peptidases"/>
    <property type="match status" value="1"/>
</dbReference>
<dbReference type="SUPFAM" id="SSF55031">
    <property type="entry name" value="Bacterial exopeptidase dimerisation domain"/>
    <property type="match status" value="1"/>
</dbReference>
<dbReference type="PANTHER" id="PTHR43808:SF31">
    <property type="entry name" value="N-ACETYL-L-CITRULLINE DEACETYLASE"/>
    <property type="match status" value="1"/>
</dbReference>
<comment type="cofactor">
    <cofactor evidence="1">
        <name>Zn(2+)</name>
        <dbReference type="ChEBI" id="CHEBI:29105"/>
    </cofactor>
</comment>